<proteinExistence type="predicted"/>
<reference evidence="2" key="3">
    <citation type="submission" date="2023-05" db="EMBL/GenBank/DDBJ databases">
        <authorList>
            <person name="Smith C.H."/>
        </authorList>
    </citation>
    <scope>NUCLEOTIDE SEQUENCE</scope>
    <source>
        <strain evidence="2">CHS0354</strain>
        <tissue evidence="2">Mantle</tissue>
    </source>
</reference>
<evidence type="ECO:0000313" key="2">
    <source>
        <dbReference type="EMBL" id="KAK3581926.1"/>
    </source>
</evidence>
<feature type="region of interest" description="Disordered" evidence="1">
    <location>
        <begin position="74"/>
        <end position="96"/>
    </location>
</feature>
<reference evidence="2" key="2">
    <citation type="journal article" date="2021" name="Genome Biol. Evol.">
        <title>Developing a high-quality reference genome for a parasitic bivalve with doubly uniparental inheritance (Bivalvia: Unionida).</title>
        <authorList>
            <person name="Smith C.H."/>
        </authorList>
    </citation>
    <scope>NUCLEOTIDE SEQUENCE</scope>
    <source>
        <strain evidence="2">CHS0354</strain>
        <tissue evidence="2">Mantle</tissue>
    </source>
</reference>
<comment type="caution">
    <text evidence="2">The sequence shown here is derived from an EMBL/GenBank/DDBJ whole genome shotgun (WGS) entry which is preliminary data.</text>
</comment>
<dbReference type="InterPro" id="IPR027905">
    <property type="entry name" value="CFAP95"/>
</dbReference>
<dbReference type="Pfam" id="PF15139">
    <property type="entry name" value="CFAP95"/>
    <property type="match status" value="1"/>
</dbReference>
<evidence type="ECO:0000256" key="1">
    <source>
        <dbReference type="SAM" id="MobiDB-lite"/>
    </source>
</evidence>
<reference evidence="2" key="1">
    <citation type="journal article" date="2021" name="Genome Biol. Evol.">
        <title>A High-Quality Reference Genome for a Parasitic Bivalve with Doubly Uniparental Inheritance (Bivalvia: Unionida).</title>
        <authorList>
            <person name="Smith C.H."/>
        </authorList>
    </citation>
    <scope>NUCLEOTIDE SEQUENCE</scope>
    <source>
        <strain evidence="2">CHS0354</strain>
    </source>
</reference>
<dbReference type="Proteomes" id="UP001195483">
    <property type="component" value="Unassembled WGS sequence"/>
</dbReference>
<protein>
    <submittedName>
        <fullName evidence="2">Uncharacterized protein</fullName>
    </submittedName>
</protein>
<name>A0AAE0VLE7_9BIVA</name>
<dbReference type="PANTHER" id="PTHR35069:SF1">
    <property type="entry name" value="CILIA- AND FLAGELLA-ASSOCIATED PROTEIN 95"/>
    <property type="match status" value="1"/>
</dbReference>
<dbReference type="PANTHER" id="PTHR35069">
    <property type="entry name" value="PROTEIN C9ORF135"/>
    <property type="match status" value="1"/>
</dbReference>
<keyword evidence="3" id="KW-1185">Reference proteome</keyword>
<dbReference type="EMBL" id="JAEAOA010002199">
    <property type="protein sequence ID" value="KAK3581926.1"/>
    <property type="molecule type" value="Genomic_DNA"/>
</dbReference>
<organism evidence="2 3">
    <name type="scientific">Potamilus streckersoni</name>
    <dbReference type="NCBI Taxonomy" id="2493646"/>
    <lineage>
        <taxon>Eukaryota</taxon>
        <taxon>Metazoa</taxon>
        <taxon>Spiralia</taxon>
        <taxon>Lophotrochozoa</taxon>
        <taxon>Mollusca</taxon>
        <taxon>Bivalvia</taxon>
        <taxon>Autobranchia</taxon>
        <taxon>Heteroconchia</taxon>
        <taxon>Palaeoheterodonta</taxon>
        <taxon>Unionida</taxon>
        <taxon>Unionoidea</taxon>
        <taxon>Unionidae</taxon>
        <taxon>Ambleminae</taxon>
        <taxon>Lampsilini</taxon>
        <taxon>Potamilus</taxon>
    </lineage>
</organism>
<feature type="compositionally biased region" description="Polar residues" evidence="1">
    <location>
        <begin position="74"/>
        <end position="87"/>
    </location>
</feature>
<sequence>MDTVGVTGFPDFYERKGSLTLRSNYMNYGRATLNSNWNQAREAEPKEYNISKGPTRDLCKSTYKRIGNVTDGSIPSTTYQDHASQTKLKNDFQERESRKPMVTLETLEHTNIDRDTSTPKKGFGSVLPHHNPEYNKYYLETTHRADYKPPDADYVPVPEKPPEFPDLSAAYRRCHSQFMDTADYRRPGRNTWQDESGVYANTHFKRQVFKPTNPIPENVL</sequence>
<gene>
    <name evidence="2" type="ORF">CHS0354_037600</name>
</gene>
<evidence type="ECO:0000313" key="3">
    <source>
        <dbReference type="Proteomes" id="UP001195483"/>
    </source>
</evidence>
<accession>A0AAE0VLE7</accession>
<dbReference type="AlphaFoldDB" id="A0AAE0VLE7"/>
<dbReference type="GO" id="GO:0005886">
    <property type="term" value="C:plasma membrane"/>
    <property type="evidence" value="ECO:0007669"/>
    <property type="project" value="TreeGrafter"/>
</dbReference>